<reference evidence="2" key="1">
    <citation type="submission" date="2022-08" db="EMBL/GenBank/DDBJ databases">
        <title>Polycladomyces zharkentsis sp. nov., a novel thermophilic CMC and starch-degrading bacterium isolated from a geothermal spring in Kazakhstan.</title>
        <authorList>
            <person name="Mashzhan A."/>
            <person name="Kistaubaeva A."/>
            <person name="Javier-Lopez R."/>
            <person name="Birkeland N.-K."/>
        </authorList>
    </citation>
    <scope>NUCLEOTIDE SEQUENCE</scope>
    <source>
        <strain evidence="2">KSR 13</strain>
    </source>
</reference>
<gene>
    <name evidence="2" type="ORF">NWF35_04895</name>
</gene>
<sequence length="215" mass="24593">MRRLSFLFLLILLAACSHAAPDASSKQSVEVRAAKDWQSVVGKQLAQKEYAFQLTVKGSGETVTMNGEQSGQDWAMKNEGKQIRVFKKGDQIHLSRSGTQETATPRQLGLMSPRDHLLWMQHVGGRVERIGMVKWQGKRAIVLQKDLNERQVGKILSKWMGTPSSDFAEIIGHQFDVRYRLWYLPKNHTLEQMVAEIRSEGQLRQTICYVFHPMR</sequence>
<organism evidence="2 3">
    <name type="scientific">Polycladomyces subterraneus</name>
    <dbReference type="NCBI Taxonomy" id="1016997"/>
    <lineage>
        <taxon>Bacteria</taxon>
        <taxon>Bacillati</taxon>
        <taxon>Bacillota</taxon>
        <taxon>Bacilli</taxon>
        <taxon>Bacillales</taxon>
        <taxon>Thermoactinomycetaceae</taxon>
        <taxon>Polycladomyces</taxon>
    </lineage>
</organism>
<dbReference type="EMBL" id="JANRHH010000021">
    <property type="protein sequence ID" value="MDN4593245.1"/>
    <property type="molecule type" value="Genomic_DNA"/>
</dbReference>
<dbReference type="RefSeq" id="WP_301237970.1">
    <property type="nucleotide sequence ID" value="NZ_JANRHH010000021.1"/>
</dbReference>
<dbReference type="PROSITE" id="PS51257">
    <property type="entry name" value="PROKAR_LIPOPROTEIN"/>
    <property type="match status" value="1"/>
</dbReference>
<accession>A0ABT8IKK4</accession>
<feature type="chain" id="PRO_5045683903" description="Outer-membrane lipoprotein LolB" evidence="1">
    <location>
        <begin position="20"/>
        <end position="215"/>
    </location>
</feature>
<protein>
    <recommendedName>
        <fullName evidence="4">Outer-membrane lipoprotein LolB</fullName>
    </recommendedName>
</protein>
<evidence type="ECO:0000256" key="1">
    <source>
        <dbReference type="SAM" id="SignalP"/>
    </source>
</evidence>
<keyword evidence="3" id="KW-1185">Reference proteome</keyword>
<keyword evidence="1" id="KW-0732">Signal</keyword>
<evidence type="ECO:0008006" key="4">
    <source>
        <dbReference type="Google" id="ProtNLM"/>
    </source>
</evidence>
<dbReference type="Proteomes" id="UP001174196">
    <property type="component" value="Unassembled WGS sequence"/>
</dbReference>
<comment type="caution">
    <text evidence="2">The sequence shown here is derived from an EMBL/GenBank/DDBJ whole genome shotgun (WGS) entry which is preliminary data.</text>
</comment>
<evidence type="ECO:0000313" key="3">
    <source>
        <dbReference type="Proteomes" id="UP001174196"/>
    </source>
</evidence>
<name>A0ABT8IKK4_9BACL</name>
<evidence type="ECO:0000313" key="2">
    <source>
        <dbReference type="EMBL" id="MDN4593245.1"/>
    </source>
</evidence>
<proteinExistence type="predicted"/>
<feature type="signal peptide" evidence="1">
    <location>
        <begin position="1"/>
        <end position="19"/>
    </location>
</feature>